<feature type="compositionally biased region" description="Low complexity" evidence="1">
    <location>
        <begin position="962"/>
        <end position="988"/>
    </location>
</feature>
<evidence type="ECO:0000313" key="2">
    <source>
        <dbReference type="EMBL" id="KAG5471651.1"/>
    </source>
</evidence>
<dbReference type="GeneID" id="92359150"/>
<feature type="compositionally biased region" description="Basic residues" evidence="1">
    <location>
        <begin position="593"/>
        <end position="605"/>
    </location>
</feature>
<gene>
    <name evidence="2" type="ORF">LSCM4_03202</name>
</gene>
<feature type="compositionally biased region" description="Basic and acidic residues" evidence="1">
    <location>
        <begin position="939"/>
        <end position="957"/>
    </location>
</feature>
<dbReference type="AlphaFoldDB" id="A0A836KF38"/>
<organism evidence="2 3">
    <name type="scientific">Leishmania orientalis</name>
    <dbReference type="NCBI Taxonomy" id="2249476"/>
    <lineage>
        <taxon>Eukaryota</taxon>
        <taxon>Discoba</taxon>
        <taxon>Euglenozoa</taxon>
        <taxon>Kinetoplastea</taxon>
        <taxon>Metakinetoplastina</taxon>
        <taxon>Trypanosomatida</taxon>
        <taxon>Trypanosomatidae</taxon>
        <taxon>Leishmaniinae</taxon>
        <taxon>Leishmania</taxon>
    </lineage>
</organism>
<feature type="region of interest" description="Disordered" evidence="1">
    <location>
        <begin position="583"/>
        <end position="633"/>
    </location>
</feature>
<proteinExistence type="predicted"/>
<feature type="region of interest" description="Disordered" evidence="1">
    <location>
        <begin position="938"/>
        <end position="991"/>
    </location>
</feature>
<reference evidence="2 3" key="1">
    <citation type="submission" date="2021-02" db="EMBL/GenBank/DDBJ databases">
        <title>Leishmania (Mundinia) orientalis Genome sequencing and assembly.</title>
        <authorList>
            <person name="Almutairi H."/>
            <person name="Gatherer D."/>
        </authorList>
    </citation>
    <scope>NUCLEOTIDE SEQUENCE [LARGE SCALE GENOMIC DNA]</scope>
    <source>
        <strain evidence="2">LSCM4</strain>
    </source>
</reference>
<sequence>MSSPLPLLRPVLEDLLVVSSATGFDVPAERRSTGNLQPSAGKTGRVVEASESVRFSAPPSSLSNGETFVRTCDSRGDITADVSECVGSNEKERRQYGLRPSIELPALPERPLLRAMALDEKVTASSAAGRLRSEEDDGGATGSLTTSPLQGVWSHHVYVDPISTGRGDSVAVLSDAAALMIAHAVHRSSLLQQCFTQWQVQQARHVEWRLHREYFAEGYYQRNLLYLFFRAWQWRHDRRFKCADQRRMLEELRARHLRHRAFVAWRSWKAQRKKLRERVGEMQARNASTLTRRCFERWHHTSTHRALARAAAQLSADGLRDERFRCWRRFVLQRRKGRILVSAFAIYTPSAWTTAQQSSCDELHRLHTWIQWLRVTMQRRACRLQRYERALSAVTVRAEQSLRQGRYVRWLQVTCASLHLRHARRGLIERYYNKWAFLGCLGQKRLQWERETDFPHRKQRCLAQWRDRLCKRRTSRKHLQMAELFFESVMQAHTVGAAFRYWSARRCNRAKAQRMRRVAEGYARPALLRHLFLRHVTDSVLASPAGLEGALEFKRHCRGADTSLLTPTESAGASNDRRVLEVAAKTPASSSQHLRRPIPLHHHRGASSETSSVPVTCPDAPLEPEGMSSRTEGADKARMITVSAPEHAVEMAVLLPPPPSYEEVVGSSRVPDTICRVGGCAPPLRADVGVGTTCEAPTLAPCATPRISSGGDRSASRPDTIHQREEAAPPLVATLPAGARNASAAAVPCYAVLGDAPVGWTLGFVPARSGWPTLDILAPSSASVTPLASATPASHGACYRAPLAGGMAPAEAELTAFASFGQGCREGDAEVSSVAYGPRKPSTSPSAALPLPCKGFPPAPPSPRTHYGFDIHRHVDPLAPLTPSSSRATRASDAGCVDILRQRGGQRHKAQRRCAQLPAVNLGSAILSQGRVPLSFAGRRAESEKDRALLSPERKEAGGAQSVSSASPSSSSSLSSRSSSASAAPRASDATPFPLCPAPSIADPAALRAQARDVLGDYKSRTRLIAAERAELATIEAQLALAPHAKDIARKKELSRRRRYLQRRLLEWEQRRAQVRQLAVWLEGRVSAATSAAVSQAGVGELSQGHCQLRDIAGS</sequence>
<accession>A0A836KF38</accession>
<dbReference type="KEGG" id="loi:92359150"/>
<keyword evidence="3" id="KW-1185">Reference proteome</keyword>
<evidence type="ECO:0000256" key="1">
    <source>
        <dbReference type="SAM" id="MobiDB-lite"/>
    </source>
</evidence>
<name>A0A836KF38_9TRYP</name>
<evidence type="ECO:0000313" key="3">
    <source>
        <dbReference type="Proteomes" id="UP000674143"/>
    </source>
</evidence>
<dbReference type="RefSeq" id="XP_067060768.1">
    <property type="nucleotide sequence ID" value="XM_067205216.1"/>
</dbReference>
<comment type="caution">
    <text evidence="2">The sequence shown here is derived from an EMBL/GenBank/DDBJ whole genome shotgun (WGS) entry which is preliminary data.</text>
</comment>
<dbReference type="EMBL" id="JAFHLR010000031">
    <property type="protein sequence ID" value="KAG5471651.1"/>
    <property type="molecule type" value="Genomic_DNA"/>
</dbReference>
<feature type="region of interest" description="Disordered" evidence="1">
    <location>
        <begin position="701"/>
        <end position="721"/>
    </location>
</feature>
<dbReference type="Proteomes" id="UP000674143">
    <property type="component" value="Chromosome 31"/>
</dbReference>
<protein>
    <recommendedName>
        <fullName evidence="4">Sfi1 spindle body domain-containing protein</fullName>
    </recommendedName>
</protein>
<evidence type="ECO:0008006" key="4">
    <source>
        <dbReference type="Google" id="ProtNLM"/>
    </source>
</evidence>
<feature type="region of interest" description="Disordered" evidence="1">
    <location>
        <begin position="124"/>
        <end position="147"/>
    </location>
</feature>